<proteinExistence type="predicted"/>
<organism evidence="1">
    <name type="scientific">Agrobacterium tumefaciens</name>
    <dbReference type="NCBI Taxonomy" id="358"/>
    <lineage>
        <taxon>Bacteria</taxon>
        <taxon>Pseudomonadati</taxon>
        <taxon>Pseudomonadota</taxon>
        <taxon>Alphaproteobacteria</taxon>
        <taxon>Hyphomicrobiales</taxon>
        <taxon>Rhizobiaceae</taxon>
        <taxon>Rhizobium/Agrobacterium group</taxon>
        <taxon>Agrobacterium</taxon>
        <taxon>Agrobacterium tumefaciens complex</taxon>
    </lineage>
</organism>
<accession>Q9KI37</accession>
<keyword evidence="1" id="KW-0614">Plasmid</keyword>
<evidence type="ECO:0000313" key="1">
    <source>
        <dbReference type="EMBL" id="AAF77179.1"/>
    </source>
</evidence>
<gene>
    <name evidence="1" type="primary">ysf</name>
</gene>
<sequence length="98" mass="10717">MTLPSIKLTTYPQSCSHHDALAEHHAISPVMNVVMLEMTVVGGARANQDDRFASIAHMIRFALHSAQDAQIAVVDLMTGIFTLRRVRPIVAAQGLTPR</sequence>
<dbReference type="EMBL" id="AF242881">
    <property type="protein sequence ID" value="AAF77179.1"/>
    <property type="molecule type" value="Genomic_DNA"/>
</dbReference>
<reference evidence="1" key="1">
    <citation type="submission" date="2000-03" db="EMBL/GenBank/DDBJ databases">
        <title>Octopine-type Ti plasmid sequence.</title>
        <authorList>
            <person name="Winans S.C."/>
            <person name="Zhu J."/>
            <person name="Oger P.M."/>
            <person name="Schrammeijer B."/>
            <person name="Hooykaas P.J."/>
            <person name="Farrand S.K."/>
        </authorList>
    </citation>
    <scope>NUCLEOTIDE SEQUENCE</scope>
    <source>
        <plasmid evidence="1">Ti</plasmid>
    </source>
</reference>
<geneLocation type="plasmid" evidence="1">
    <name>Ti</name>
</geneLocation>
<protein>
    <submittedName>
        <fullName evidence="1">Ysf</fullName>
    </submittedName>
</protein>
<dbReference type="AlphaFoldDB" id="Q9KI37"/>
<name>Q9KI37_AGRTU</name>